<organism evidence="2">
    <name type="scientific">bioreactor metagenome</name>
    <dbReference type="NCBI Taxonomy" id="1076179"/>
    <lineage>
        <taxon>unclassified sequences</taxon>
        <taxon>metagenomes</taxon>
        <taxon>ecological metagenomes</taxon>
    </lineage>
</organism>
<feature type="compositionally biased region" description="Basic residues" evidence="1">
    <location>
        <begin position="31"/>
        <end position="42"/>
    </location>
</feature>
<accession>A0A645BZH1</accession>
<reference evidence="2" key="1">
    <citation type="submission" date="2019-08" db="EMBL/GenBank/DDBJ databases">
        <authorList>
            <person name="Kucharzyk K."/>
            <person name="Murdoch R.W."/>
            <person name="Higgins S."/>
            <person name="Loffler F."/>
        </authorList>
    </citation>
    <scope>NUCLEOTIDE SEQUENCE</scope>
</reference>
<protein>
    <submittedName>
        <fullName evidence="2">Uncharacterized protein</fullName>
    </submittedName>
</protein>
<evidence type="ECO:0000313" key="2">
    <source>
        <dbReference type="EMBL" id="MPM70081.1"/>
    </source>
</evidence>
<evidence type="ECO:0000256" key="1">
    <source>
        <dbReference type="SAM" id="MobiDB-lite"/>
    </source>
</evidence>
<dbReference type="AlphaFoldDB" id="A0A645BZH1"/>
<sequence length="57" mass="5851">MGGAEAVKAVHEGVPASNGGQMGNGSQIHSLLRRGRHQHSKTSHAAGHCIRVVAKNG</sequence>
<feature type="region of interest" description="Disordered" evidence="1">
    <location>
        <begin position="1"/>
        <end position="48"/>
    </location>
</feature>
<name>A0A645BZH1_9ZZZZ</name>
<proteinExistence type="predicted"/>
<gene>
    <name evidence="2" type="ORF">SDC9_117032</name>
</gene>
<dbReference type="EMBL" id="VSSQ01023258">
    <property type="protein sequence ID" value="MPM70081.1"/>
    <property type="molecule type" value="Genomic_DNA"/>
</dbReference>
<comment type="caution">
    <text evidence="2">The sequence shown here is derived from an EMBL/GenBank/DDBJ whole genome shotgun (WGS) entry which is preliminary data.</text>
</comment>